<accession>A0A2A2I885</accession>
<dbReference type="RefSeq" id="WP_095609469.1">
    <property type="nucleotide sequence ID" value="NZ_NMPM01000002.1"/>
</dbReference>
<reference evidence="1 2" key="1">
    <citation type="submission" date="2017-07" db="EMBL/GenBank/DDBJ databases">
        <title>Tamlnaduibacter salinus (Mi-7) genome sequencing.</title>
        <authorList>
            <person name="Verma A."/>
            <person name="Krishnamurthi S."/>
        </authorList>
    </citation>
    <scope>NUCLEOTIDE SEQUENCE [LARGE SCALE GENOMIC DNA]</scope>
    <source>
        <strain evidence="1 2">Mi-7</strain>
    </source>
</reference>
<comment type="caution">
    <text evidence="1">The sequence shown here is derived from an EMBL/GenBank/DDBJ whole genome shotgun (WGS) entry which is preliminary data.</text>
</comment>
<proteinExistence type="predicted"/>
<protein>
    <submittedName>
        <fullName evidence="1">Uncharacterized protein</fullName>
    </submittedName>
</protein>
<dbReference type="AlphaFoldDB" id="A0A2A2I885"/>
<evidence type="ECO:0000313" key="1">
    <source>
        <dbReference type="EMBL" id="PAV27536.1"/>
    </source>
</evidence>
<evidence type="ECO:0000313" key="2">
    <source>
        <dbReference type="Proteomes" id="UP000218332"/>
    </source>
</evidence>
<organism evidence="1 2">
    <name type="scientific">Tamilnaduibacter salinus</name>
    <dbReference type="NCBI Taxonomy" id="1484056"/>
    <lineage>
        <taxon>Bacteria</taxon>
        <taxon>Pseudomonadati</taxon>
        <taxon>Pseudomonadota</taxon>
        <taxon>Gammaproteobacteria</taxon>
        <taxon>Pseudomonadales</taxon>
        <taxon>Marinobacteraceae</taxon>
        <taxon>Tamilnaduibacter</taxon>
    </lineage>
</organism>
<gene>
    <name evidence="1" type="ORF">CF392_00280</name>
</gene>
<dbReference type="EMBL" id="NMPM01000002">
    <property type="protein sequence ID" value="PAV27536.1"/>
    <property type="molecule type" value="Genomic_DNA"/>
</dbReference>
<name>A0A2A2I885_9GAMM</name>
<sequence length="136" mass="15497">MLERIYYRDEAGLIRSRDGMGWTIGSYLELHPHLAHAETETLTGWPDPVVSWYAIGGPDCGTSRAVGFPVTERWRLVEHGMMLRQQAAPGTSRGWWTSTRTRWISCGCGWMPLWTASTSNTTSEINSRTRSEAHWR</sequence>
<dbReference type="Proteomes" id="UP000218332">
    <property type="component" value="Unassembled WGS sequence"/>
</dbReference>
<keyword evidence="2" id="KW-1185">Reference proteome</keyword>